<gene>
    <name evidence="2" type="ORF">SERN_1091</name>
</gene>
<dbReference type="RefSeq" id="WP_135849145.1">
    <property type="nucleotide sequence ID" value="NZ_RHPJ01000002.1"/>
</dbReference>
<protein>
    <submittedName>
        <fullName evidence="2">Uncharacterized protein</fullName>
    </submittedName>
</protein>
<sequence>MTLPQADQVPPEHLGRQGARSLWRASRAWLIALVLVALAATGFGVWFSRSVAPHWVSMEPYQGELTWCETTDEPGGAIWLANAQYGATGEGPVVLSMLWQWDPDPSGIDPGASLAIELTGEVGRYVTSEQSEAGHVWLQMPLDRDELLNPPGRTLLATLEISGQPIASCRIPAADLVGR</sequence>
<name>A0A4Z1E5U6_9MICO</name>
<keyword evidence="1" id="KW-0472">Membrane</keyword>
<evidence type="ECO:0000256" key="1">
    <source>
        <dbReference type="SAM" id="Phobius"/>
    </source>
</evidence>
<keyword evidence="1" id="KW-1133">Transmembrane helix</keyword>
<evidence type="ECO:0000313" key="3">
    <source>
        <dbReference type="Proteomes" id="UP000297318"/>
    </source>
</evidence>
<accession>A0A4Z1E5U6</accession>
<evidence type="ECO:0000313" key="2">
    <source>
        <dbReference type="EMBL" id="TGO05087.1"/>
    </source>
</evidence>
<dbReference type="EMBL" id="RHPJ01000002">
    <property type="protein sequence ID" value="TGO05087.1"/>
    <property type="molecule type" value="Genomic_DNA"/>
</dbReference>
<comment type="caution">
    <text evidence="2">The sequence shown here is derived from an EMBL/GenBank/DDBJ whole genome shotgun (WGS) entry which is preliminary data.</text>
</comment>
<organism evidence="2 3">
    <name type="scientific">Serinibacter arcticus</name>
    <dbReference type="NCBI Taxonomy" id="1655435"/>
    <lineage>
        <taxon>Bacteria</taxon>
        <taxon>Bacillati</taxon>
        <taxon>Actinomycetota</taxon>
        <taxon>Actinomycetes</taxon>
        <taxon>Micrococcales</taxon>
        <taxon>Beutenbergiaceae</taxon>
        <taxon>Serinibacter</taxon>
    </lineage>
</organism>
<keyword evidence="3" id="KW-1185">Reference proteome</keyword>
<dbReference type="AlphaFoldDB" id="A0A4Z1E5U6"/>
<reference evidence="2 3" key="1">
    <citation type="submission" date="2018-11" db="EMBL/GenBank/DDBJ databases">
        <title>Complete genome sequencing of the Actinobacteria Serinibacter sp. K3-2.</title>
        <authorList>
            <person name="Rakitin A.L."/>
            <person name="Beletsky A.V."/>
            <person name="Mardanov A.V."/>
            <person name="Ravin N.V."/>
            <person name="Gromova A.S."/>
            <person name="Filippova S.N."/>
            <person name="Gal'Chenko V.F."/>
        </authorList>
    </citation>
    <scope>NUCLEOTIDE SEQUENCE [LARGE SCALE GENOMIC DNA]</scope>
    <source>
        <strain evidence="2 3">K3-2</strain>
    </source>
</reference>
<feature type="transmembrane region" description="Helical" evidence="1">
    <location>
        <begin position="28"/>
        <end position="48"/>
    </location>
</feature>
<proteinExistence type="predicted"/>
<keyword evidence="1" id="KW-0812">Transmembrane</keyword>
<dbReference type="Proteomes" id="UP000297318">
    <property type="component" value="Unassembled WGS sequence"/>
</dbReference>